<comment type="subcellular location">
    <subcellularLocation>
        <location evidence="1">Membrane</location>
        <topology evidence="1">Multi-pass membrane protein</topology>
    </subcellularLocation>
</comment>
<keyword evidence="3 5" id="KW-1133">Transmembrane helix</keyword>
<organism evidence="6 7">
    <name type="scientific">Roseovarius halotolerans</name>
    <dbReference type="NCBI Taxonomy" id="505353"/>
    <lineage>
        <taxon>Bacteria</taxon>
        <taxon>Pseudomonadati</taxon>
        <taxon>Pseudomonadota</taxon>
        <taxon>Alphaproteobacteria</taxon>
        <taxon>Rhodobacterales</taxon>
        <taxon>Roseobacteraceae</taxon>
        <taxon>Roseovarius</taxon>
    </lineage>
</organism>
<dbReference type="Proteomes" id="UP000193207">
    <property type="component" value="Unassembled WGS sequence"/>
</dbReference>
<feature type="transmembrane region" description="Helical" evidence="5">
    <location>
        <begin position="80"/>
        <end position="101"/>
    </location>
</feature>
<sequence length="199" mass="21658">MILVTYYLRFCALMARADWLVPTLARLVFAGVLLSYFWVSGLTKLGDGLFGIFMPSAGAYAQIFPRAMEAVGYDHGQLGVLHWLVVLAGTWAEFLLSFLIVTGLLTRLAALGMIGFVALQTLTDLFGHGAIAEPGTIGAWFDRLPDSVIADQRAFWVFVLVVLAIKGAGPISLDRLVLRNAPWARQASPRPAPAQRQAP</sequence>
<name>A0A1X6ZAL8_9RHOB</name>
<feature type="transmembrane region" description="Helical" evidence="5">
    <location>
        <begin position="20"/>
        <end position="39"/>
    </location>
</feature>
<feature type="transmembrane region" description="Helical" evidence="5">
    <location>
        <begin position="48"/>
        <end position="68"/>
    </location>
</feature>
<evidence type="ECO:0000256" key="3">
    <source>
        <dbReference type="ARBA" id="ARBA00022989"/>
    </source>
</evidence>
<gene>
    <name evidence="6" type="ORF">ROH8110_02417</name>
</gene>
<evidence type="ECO:0000256" key="2">
    <source>
        <dbReference type="ARBA" id="ARBA00022692"/>
    </source>
</evidence>
<evidence type="ECO:0000256" key="4">
    <source>
        <dbReference type="ARBA" id="ARBA00023136"/>
    </source>
</evidence>
<accession>A0A1X6ZAL8</accession>
<feature type="transmembrane region" description="Helical" evidence="5">
    <location>
        <begin position="154"/>
        <end position="173"/>
    </location>
</feature>
<dbReference type="RefSeq" id="WP_085818040.1">
    <property type="nucleotide sequence ID" value="NZ_FWFU01000003.1"/>
</dbReference>
<reference evidence="6 7" key="1">
    <citation type="submission" date="2017-03" db="EMBL/GenBank/DDBJ databases">
        <authorList>
            <person name="Afonso C.L."/>
            <person name="Miller P.J."/>
            <person name="Scott M.A."/>
            <person name="Spackman E."/>
            <person name="Goraichik I."/>
            <person name="Dimitrov K.M."/>
            <person name="Suarez D.L."/>
            <person name="Swayne D.E."/>
        </authorList>
    </citation>
    <scope>NUCLEOTIDE SEQUENCE [LARGE SCALE GENOMIC DNA]</scope>
    <source>
        <strain evidence="6 7">CECT 8110</strain>
    </source>
</reference>
<dbReference type="AlphaFoldDB" id="A0A1X6ZAL8"/>
<evidence type="ECO:0000256" key="5">
    <source>
        <dbReference type="SAM" id="Phobius"/>
    </source>
</evidence>
<keyword evidence="4 5" id="KW-0472">Membrane</keyword>
<feature type="transmembrane region" description="Helical" evidence="5">
    <location>
        <begin position="108"/>
        <end position="131"/>
    </location>
</feature>
<dbReference type="OrthoDB" id="121744at2"/>
<protein>
    <submittedName>
        <fullName evidence="6">DoxX</fullName>
    </submittedName>
</protein>
<dbReference type="Pfam" id="PF07681">
    <property type="entry name" value="DoxX"/>
    <property type="match status" value="1"/>
</dbReference>
<evidence type="ECO:0000256" key="1">
    <source>
        <dbReference type="ARBA" id="ARBA00004141"/>
    </source>
</evidence>
<keyword evidence="7" id="KW-1185">Reference proteome</keyword>
<dbReference type="EMBL" id="FWFU01000003">
    <property type="protein sequence ID" value="SLN45637.1"/>
    <property type="molecule type" value="Genomic_DNA"/>
</dbReference>
<proteinExistence type="predicted"/>
<evidence type="ECO:0000313" key="6">
    <source>
        <dbReference type="EMBL" id="SLN45637.1"/>
    </source>
</evidence>
<evidence type="ECO:0000313" key="7">
    <source>
        <dbReference type="Proteomes" id="UP000193207"/>
    </source>
</evidence>
<keyword evidence="2 5" id="KW-0812">Transmembrane</keyword>
<dbReference type="GO" id="GO:0016020">
    <property type="term" value="C:membrane"/>
    <property type="evidence" value="ECO:0007669"/>
    <property type="project" value="UniProtKB-SubCell"/>
</dbReference>
<dbReference type="InterPro" id="IPR032808">
    <property type="entry name" value="DoxX"/>
</dbReference>